<organism evidence="2 3">
    <name type="scientific">Sordaria brevicollis</name>
    <dbReference type="NCBI Taxonomy" id="83679"/>
    <lineage>
        <taxon>Eukaryota</taxon>
        <taxon>Fungi</taxon>
        <taxon>Dikarya</taxon>
        <taxon>Ascomycota</taxon>
        <taxon>Pezizomycotina</taxon>
        <taxon>Sordariomycetes</taxon>
        <taxon>Sordariomycetidae</taxon>
        <taxon>Sordariales</taxon>
        <taxon>Sordariaceae</taxon>
        <taxon>Sordaria</taxon>
    </lineage>
</organism>
<feature type="region of interest" description="Disordered" evidence="1">
    <location>
        <begin position="46"/>
        <end position="135"/>
    </location>
</feature>
<evidence type="ECO:0000313" key="2">
    <source>
        <dbReference type="EMBL" id="KAK3401425.1"/>
    </source>
</evidence>
<feature type="region of interest" description="Disordered" evidence="1">
    <location>
        <begin position="247"/>
        <end position="267"/>
    </location>
</feature>
<reference evidence="2" key="1">
    <citation type="journal article" date="2023" name="Mol. Phylogenet. Evol.">
        <title>Genome-scale phylogeny and comparative genomics of the fungal order Sordariales.</title>
        <authorList>
            <person name="Hensen N."/>
            <person name="Bonometti L."/>
            <person name="Westerberg I."/>
            <person name="Brannstrom I.O."/>
            <person name="Guillou S."/>
            <person name="Cros-Aarteil S."/>
            <person name="Calhoun S."/>
            <person name="Haridas S."/>
            <person name="Kuo A."/>
            <person name="Mondo S."/>
            <person name="Pangilinan J."/>
            <person name="Riley R."/>
            <person name="LaButti K."/>
            <person name="Andreopoulos B."/>
            <person name="Lipzen A."/>
            <person name="Chen C."/>
            <person name="Yan M."/>
            <person name="Daum C."/>
            <person name="Ng V."/>
            <person name="Clum A."/>
            <person name="Steindorff A."/>
            <person name="Ohm R.A."/>
            <person name="Martin F."/>
            <person name="Silar P."/>
            <person name="Natvig D.O."/>
            <person name="Lalanne C."/>
            <person name="Gautier V."/>
            <person name="Ament-Velasquez S.L."/>
            <person name="Kruys A."/>
            <person name="Hutchinson M.I."/>
            <person name="Powell A.J."/>
            <person name="Barry K."/>
            <person name="Miller A.N."/>
            <person name="Grigoriev I.V."/>
            <person name="Debuchy R."/>
            <person name="Gladieux P."/>
            <person name="Hiltunen Thoren M."/>
            <person name="Johannesson H."/>
        </authorList>
    </citation>
    <scope>NUCLEOTIDE SEQUENCE</scope>
    <source>
        <strain evidence="2">FGSC 1904</strain>
    </source>
</reference>
<comment type="caution">
    <text evidence="2">The sequence shown here is derived from an EMBL/GenBank/DDBJ whole genome shotgun (WGS) entry which is preliminary data.</text>
</comment>
<protein>
    <submittedName>
        <fullName evidence="2">Uncharacterized protein</fullName>
    </submittedName>
</protein>
<keyword evidence="3" id="KW-1185">Reference proteome</keyword>
<feature type="compositionally biased region" description="Acidic residues" evidence="1">
    <location>
        <begin position="80"/>
        <end position="89"/>
    </location>
</feature>
<accession>A0AAE0UF16</accession>
<reference evidence="2" key="2">
    <citation type="submission" date="2023-07" db="EMBL/GenBank/DDBJ databases">
        <authorList>
            <consortium name="Lawrence Berkeley National Laboratory"/>
            <person name="Haridas S."/>
            <person name="Hensen N."/>
            <person name="Bonometti L."/>
            <person name="Westerberg I."/>
            <person name="Brannstrom I.O."/>
            <person name="Guillou S."/>
            <person name="Cros-Aarteil S."/>
            <person name="Calhoun S."/>
            <person name="Kuo A."/>
            <person name="Mondo S."/>
            <person name="Pangilinan J."/>
            <person name="Riley R."/>
            <person name="LaButti K."/>
            <person name="Andreopoulos B."/>
            <person name="Lipzen A."/>
            <person name="Chen C."/>
            <person name="Yanf M."/>
            <person name="Daum C."/>
            <person name="Ng V."/>
            <person name="Clum A."/>
            <person name="Steindorff A."/>
            <person name="Ohm R."/>
            <person name="Martin F."/>
            <person name="Silar P."/>
            <person name="Natvig D."/>
            <person name="Lalanne C."/>
            <person name="Gautier V."/>
            <person name="Ament-velasquez S.L."/>
            <person name="Kruys A."/>
            <person name="Hutchinson M.I."/>
            <person name="Powell A.J."/>
            <person name="Barry K."/>
            <person name="Miller A.N."/>
            <person name="Grigoriev I.V."/>
            <person name="Debuchy R."/>
            <person name="Gladieux P."/>
            <person name="Thoren M.H."/>
            <person name="Johannesson H."/>
        </authorList>
    </citation>
    <scope>NUCLEOTIDE SEQUENCE</scope>
    <source>
        <strain evidence="2">FGSC 1904</strain>
    </source>
</reference>
<dbReference type="EMBL" id="JAUTDP010000002">
    <property type="protein sequence ID" value="KAK3401425.1"/>
    <property type="molecule type" value="Genomic_DNA"/>
</dbReference>
<gene>
    <name evidence="2" type="ORF">B0T20DRAFT_466484</name>
</gene>
<dbReference type="Proteomes" id="UP001281003">
    <property type="component" value="Unassembled WGS sequence"/>
</dbReference>
<dbReference type="AlphaFoldDB" id="A0AAE0UF16"/>
<evidence type="ECO:0000256" key="1">
    <source>
        <dbReference type="SAM" id="MobiDB-lite"/>
    </source>
</evidence>
<proteinExistence type="predicted"/>
<evidence type="ECO:0000313" key="3">
    <source>
        <dbReference type="Proteomes" id="UP001281003"/>
    </source>
</evidence>
<feature type="compositionally biased region" description="Basic and acidic residues" evidence="1">
    <location>
        <begin position="54"/>
        <end position="68"/>
    </location>
</feature>
<feature type="compositionally biased region" description="Acidic residues" evidence="1">
    <location>
        <begin position="247"/>
        <end position="259"/>
    </location>
</feature>
<name>A0AAE0UF16_SORBR</name>
<sequence length="267" mass="31279">MSDGTWEHYAAQIDLKPVAALENFNRNLVRNELEDELEREREAQIKRWRLSKKAQSDTNKKKSHELPKTIHGQRRKRDDDSDDEVDEEIAERAPKRRNISIDGEQRPPLPISPSTLTSDQINAPNQSKAHKSFQPASRPIFAHRIRTPDSYNPTWLQMIYDQVYHRTYDRIYDEAYSQAYNLAYNDAFKDAMGEGGADGCHDGANRGYEDGYREGYKEAYRYYYEEKQHEYHYFAKGQRVGYGDGEDWGGGDEWEDKEAIDEKEYCD</sequence>